<dbReference type="GO" id="GO:0016810">
    <property type="term" value="F:hydrolase activity, acting on carbon-nitrogen (but not peptide) bonds"/>
    <property type="evidence" value="ECO:0007669"/>
    <property type="project" value="InterPro"/>
</dbReference>
<dbReference type="InterPro" id="IPR032466">
    <property type="entry name" value="Metal_Hydrolase"/>
</dbReference>
<dbReference type="AlphaFoldDB" id="A0A9X3Z7W3"/>
<accession>A0A9X3Z7W3</accession>
<reference evidence="3" key="1">
    <citation type="submission" date="2022-08" db="EMBL/GenBank/DDBJ databases">
        <authorList>
            <person name="Vandamme P."/>
            <person name="Hettiarachchi A."/>
            <person name="Peeters C."/>
            <person name="Cnockaert M."/>
            <person name="Carlier A."/>
        </authorList>
    </citation>
    <scope>NUCLEOTIDE SEQUENCE</scope>
    <source>
        <strain evidence="3">LMG 31809</strain>
    </source>
</reference>
<dbReference type="SUPFAM" id="SSF51556">
    <property type="entry name" value="Metallo-dependent hydrolases"/>
    <property type="match status" value="1"/>
</dbReference>
<dbReference type="PANTHER" id="PTHR22642">
    <property type="entry name" value="IMIDAZOLONEPROPIONASE"/>
    <property type="match status" value="1"/>
</dbReference>
<evidence type="ECO:0000313" key="4">
    <source>
        <dbReference type="Proteomes" id="UP001141619"/>
    </source>
</evidence>
<evidence type="ECO:0000259" key="2">
    <source>
        <dbReference type="Pfam" id="PF07969"/>
    </source>
</evidence>
<dbReference type="Gene3D" id="2.30.40.10">
    <property type="entry name" value="Urease, subunit C, domain 1"/>
    <property type="match status" value="1"/>
</dbReference>
<comment type="caution">
    <text evidence="3">The sequence shown here is derived from an EMBL/GenBank/DDBJ whole genome shotgun (WGS) entry which is preliminary data.</text>
</comment>
<dbReference type="Proteomes" id="UP001141619">
    <property type="component" value="Unassembled WGS sequence"/>
</dbReference>
<dbReference type="InterPro" id="IPR013108">
    <property type="entry name" value="Amidohydro_3"/>
</dbReference>
<dbReference type="Gene3D" id="3.10.310.70">
    <property type="match status" value="1"/>
</dbReference>
<dbReference type="Gene3D" id="3.20.20.140">
    <property type="entry name" value="Metal-dependent hydrolases"/>
    <property type="match status" value="1"/>
</dbReference>
<evidence type="ECO:0000256" key="1">
    <source>
        <dbReference type="SAM" id="SignalP"/>
    </source>
</evidence>
<sequence>MSVPIAYSLALLAFGIQAASARDYADTLYLNGTVITMDDATPTASAVAVREGRIIAVGTKADTAVYGGPKTRVIDLAGKTMLPGFIDAHSHIGDYTLFWGLPDLAPPPVGDVLSIADISRVMRDFVTTHKPSADVITVGFSYDDSLLEEKRHPSLAELNRIAPGTPICLIHISGHLAACNSDALAKLGFVKGSPDPKGGRIQRDSTGEPTGILEEQAIMAILTHMAKKSPAQLQREFGEIQDYYAQQGYTTAQDGQTFAPSTFDLLLAAQRDNSLKLDIISYPKWTIIEQEAAKRGFTVGGPYVNHLKFAGVKITEDGSPQGKTAYLTKPYFHSPAGAAKDYRGSPIMPQDQLDGWYEKFFTKGWQVNIHCNGDACIDMAIAAIEKAEQAHPESRASRPVVIHSQVMRPEQLAAYKRLGIFPAWFAEHVFYWGDWHRTETLGPERAAFISPTASGLQAGLKFSLHTDAPVVPPKPLHAVWSAVNRLTRSGVVLGPEQRISVMDALRAVTIWAAYQQFDEKIKGTITPGKLADFTILGENPTTISPLRIKDIPVLMTIKEDKVIYEQK</sequence>
<dbReference type="RefSeq" id="WP_274944122.1">
    <property type="nucleotide sequence ID" value="NZ_JANWOI010000003.1"/>
</dbReference>
<evidence type="ECO:0000313" key="3">
    <source>
        <dbReference type="EMBL" id="MDA5194419.1"/>
    </source>
</evidence>
<dbReference type="InterPro" id="IPR011059">
    <property type="entry name" value="Metal-dep_hydrolase_composite"/>
</dbReference>
<dbReference type="InterPro" id="IPR033932">
    <property type="entry name" value="YtcJ-like"/>
</dbReference>
<protein>
    <submittedName>
        <fullName evidence="3">Amidohydrolase</fullName>
    </submittedName>
</protein>
<proteinExistence type="predicted"/>
<gene>
    <name evidence="3" type="ORF">NYP16_10695</name>
</gene>
<dbReference type="PANTHER" id="PTHR22642:SF2">
    <property type="entry name" value="PROTEIN LONG AFTER FAR-RED 3"/>
    <property type="match status" value="1"/>
</dbReference>
<keyword evidence="4" id="KW-1185">Reference proteome</keyword>
<keyword evidence="1" id="KW-0732">Signal</keyword>
<name>A0A9X3Z7W3_9PROT</name>
<dbReference type="Pfam" id="PF07969">
    <property type="entry name" value="Amidohydro_3"/>
    <property type="match status" value="1"/>
</dbReference>
<dbReference type="SUPFAM" id="SSF51338">
    <property type="entry name" value="Composite domain of metallo-dependent hydrolases"/>
    <property type="match status" value="1"/>
</dbReference>
<dbReference type="CDD" id="cd01300">
    <property type="entry name" value="YtcJ_like"/>
    <property type="match status" value="1"/>
</dbReference>
<dbReference type="EMBL" id="JANWOI010000003">
    <property type="protein sequence ID" value="MDA5194419.1"/>
    <property type="molecule type" value="Genomic_DNA"/>
</dbReference>
<feature type="domain" description="Amidohydrolase 3" evidence="2">
    <location>
        <begin position="72"/>
        <end position="564"/>
    </location>
</feature>
<reference evidence="3" key="2">
    <citation type="journal article" date="2023" name="Syst. Appl. Microbiol.">
        <title>Govania unica gen. nov., sp. nov., a rare biosphere bacterium that represents a novel family in the class Alphaproteobacteria.</title>
        <authorList>
            <person name="Vandamme P."/>
            <person name="Peeters C."/>
            <person name="Hettiarachchi A."/>
            <person name="Cnockaert M."/>
            <person name="Carlier A."/>
        </authorList>
    </citation>
    <scope>NUCLEOTIDE SEQUENCE</scope>
    <source>
        <strain evidence="3">LMG 31809</strain>
    </source>
</reference>
<organism evidence="3 4">
    <name type="scientific">Govanella unica</name>
    <dbReference type="NCBI Taxonomy" id="2975056"/>
    <lineage>
        <taxon>Bacteria</taxon>
        <taxon>Pseudomonadati</taxon>
        <taxon>Pseudomonadota</taxon>
        <taxon>Alphaproteobacteria</taxon>
        <taxon>Emcibacterales</taxon>
        <taxon>Govanellaceae</taxon>
        <taxon>Govanella</taxon>
    </lineage>
</organism>
<feature type="signal peptide" evidence="1">
    <location>
        <begin position="1"/>
        <end position="21"/>
    </location>
</feature>
<feature type="chain" id="PRO_5040848566" evidence="1">
    <location>
        <begin position="22"/>
        <end position="567"/>
    </location>
</feature>